<dbReference type="AlphaFoldDB" id="A0A4R7ZCN3"/>
<dbReference type="InterPro" id="IPR001279">
    <property type="entry name" value="Metallo-B-lactamas"/>
</dbReference>
<accession>A0A4R7ZCN3</accession>
<name>A0A4R7ZCN3_9FIRM</name>
<evidence type="ECO:0000313" key="3">
    <source>
        <dbReference type="EMBL" id="TDW13224.1"/>
    </source>
</evidence>
<dbReference type="OrthoDB" id="9761531at2"/>
<protein>
    <submittedName>
        <fullName evidence="3">Beta-lactamase superfamily II metal-dependent hydrolase</fullName>
    </submittedName>
</protein>
<comment type="caution">
    <text evidence="3">The sequence shown here is derived from an EMBL/GenBank/DDBJ whole genome shotgun (WGS) entry which is preliminary data.</text>
</comment>
<proteinExistence type="predicted"/>
<dbReference type="RefSeq" id="WP_134170891.1">
    <property type="nucleotide sequence ID" value="NZ_SODD01000043.1"/>
</dbReference>
<feature type="domain" description="Metallo-beta-lactamase" evidence="1">
    <location>
        <begin position="21"/>
        <end position="199"/>
    </location>
</feature>
<sequence length="442" mass="51043">MREPLKFITDEKSLKFYLIDCGSGLMHLIVFPNDKVMLFDCNVTSDNEDRIIKFLEKHIPSKWDNETGEFKKEIDIFVNSHRDIDHLRGLKKVNSNFKVKSIWDSGQTGASTDNSEYNYYMYLRRELKKANENNLFVPVPSNEAIRHDIDDIDIYCLSAEADFQEDYVNEVKMAVKKQHTNSMVLLIKYGERKMLLTGDSDWKSWKEQIVPNFKWNSVNYENTDILVASHHGSRSFFTDELNETIDVEKNPDTTYLESIGLIKPVVTIISCGDYEEYHHPNKEALALYKTHTSNEQVYTTNELGTICGFISATGDFSIIPDRFKNNENQENYNFKLSCNVNGVSINNGDSLATGCNLKFSALVTQGLRTPDDKLKIFWEVSNMGIDDDYEHQEIYYKGKKEESGKYVFERELSFVGIHTLRCRIKNTSKGIDETKIFIVRGI</sequence>
<dbReference type="Proteomes" id="UP000294743">
    <property type="component" value="Unassembled WGS sequence"/>
</dbReference>
<dbReference type="InterPro" id="IPR036866">
    <property type="entry name" value="RibonucZ/Hydroxyglut_hydro"/>
</dbReference>
<reference evidence="3 4" key="1">
    <citation type="submission" date="2019-03" db="EMBL/GenBank/DDBJ databases">
        <title>Genomic Encyclopedia of Type Strains, Phase IV (KMG-IV): sequencing the most valuable type-strain genomes for metagenomic binning, comparative biology and taxonomic classification.</title>
        <authorList>
            <person name="Goeker M."/>
        </authorList>
    </citation>
    <scope>NUCLEOTIDE SEQUENCE [LARGE SCALE GENOMIC DNA]</scope>
    <source>
        <strain evidence="3 4">DSM 28867</strain>
    </source>
</reference>
<keyword evidence="3" id="KW-0378">Hydrolase</keyword>
<dbReference type="PANTHER" id="PTHR30619:SF1">
    <property type="entry name" value="RECOMBINATION PROTEIN 2"/>
    <property type="match status" value="1"/>
</dbReference>
<dbReference type="InterPro" id="IPR040511">
    <property type="entry name" value="AGS_C"/>
</dbReference>
<dbReference type="Gene3D" id="3.60.15.10">
    <property type="entry name" value="Ribonuclease Z/Hydroxyacylglutathione hydrolase-like"/>
    <property type="match status" value="1"/>
</dbReference>
<dbReference type="SUPFAM" id="SSF56281">
    <property type="entry name" value="Metallo-hydrolase/oxidoreductase"/>
    <property type="match status" value="1"/>
</dbReference>
<evidence type="ECO:0000259" key="1">
    <source>
        <dbReference type="Pfam" id="PF00753"/>
    </source>
</evidence>
<dbReference type="GO" id="GO:0016787">
    <property type="term" value="F:hydrolase activity"/>
    <property type="evidence" value="ECO:0007669"/>
    <property type="project" value="UniProtKB-KW"/>
</dbReference>
<dbReference type="InterPro" id="IPR052159">
    <property type="entry name" value="Competence_DNA_uptake"/>
</dbReference>
<gene>
    <name evidence="3" type="ORF">EDD63_14318</name>
</gene>
<dbReference type="Pfam" id="PF00753">
    <property type="entry name" value="Lactamase_B"/>
    <property type="match status" value="1"/>
</dbReference>
<dbReference type="Pfam" id="PF18134">
    <property type="entry name" value="AGS_C"/>
    <property type="match status" value="1"/>
</dbReference>
<organism evidence="3 4">
    <name type="scientific">Breznakia blatticola</name>
    <dbReference type="NCBI Taxonomy" id="1754012"/>
    <lineage>
        <taxon>Bacteria</taxon>
        <taxon>Bacillati</taxon>
        <taxon>Bacillota</taxon>
        <taxon>Erysipelotrichia</taxon>
        <taxon>Erysipelotrichales</taxon>
        <taxon>Erysipelotrichaceae</taxon>
        <taxon>Breznakia</taxon>
    </lineage>
</organism>
<evidence type="ECO:0000259" key="2">
    <source>
        <dbReference type="Pfam" id="PF18134"/>
    </source>
</evidence>
<evidence type="ECO:0000313" key="4">
    <source>
        <dbReference type="Proteomes" id="UP000294743"/>
    </source>
</evidence>
<dbReference type="EMBL" id="SODD01000043">
    <property type="protein sequence ID" value="TDW13224.1"/>
    <property type="molecule type" value="Genomic_DNA"/>
</dbReference>
<dbReference type="PANTHER" id="PTHR30619">
    <property type="entry name" value="DNA INTERNALIZATION/COMPETENCE PROTEIN COMEC/REC2"/>
    <property type="match status" value="1"/>
</dbReference>
<keyword evidence="4" id="KW-1185">Reference proteome</keyword>
<feature type="domain" description="Adenylyl/Guanylyl and SMODS C-terminal sensor" evidence="2">
    <location>
        <begin position="330"/>
        <end position="428"/>
    </location>
</feature>